<sequence>MSHIGCYKAKSKDNNLKLHCAGSFSLSMFSAFKTEGKVNATVAVTFFQFIFNCIMACGGFIIRMQMIFIDNLYAINLVYWNSENVPFPLYISLGCLYFTIYYYNFFFVCLNTVFRYLHVTGLFQVSLKDLVLVFLFSICGVTLMNVNLYYFGIKRDADPHIIYNTNLRNNFTDIFSNAETVNFSFDFNGWGFVITIVPIFIYLIMIYATIFYSLIKYRKFMNTQKNSMSPKALQLNADFYKVLCIQALLPVLFEFTPIIILLCSIASNFANPNMGTYCTLISSIIPSCNSIYFLVTLTKSRRILKERYTRFMNLFLTNKITITRNINGSTK</sequence>
<dbReference type="Proteomes" id="UP000095286">
    <property type="component" value="Unplaced"/>
</dbReference>
<name>A0AC35UFC5_9BILA</name>
<protein>
    <submittedName>
        <fullName evidence="2">G_PROTEIN_RECEP_F1_2 domain-containing protein</fullName>
    </submittedName>
</protein>
<dbReference type="WBParaSite" id="RSKR_0001031950.1">
    <property type="protein sequence ID" value="RSKR_0001031950.1"/>
    <property type="gene ID" value="RSKR_0001031950"/>
</dbReference>
<organism evidence="1 2">
    <name type="scientific">Rhabditophanes sp. KR3021</name>
    <dbReference type="NCBI Taxonomy" id="114890"/>
    <lineage>
        <taxon>Eukaryota</taxon>
        <taxon>Metazoa</taxon>
        <taxon>Ecdysozoa</taxon>
        <taxon>Nematoda</taxon>
        <taxon>Chromadorea</taxon>
        <taxon>Rhabditida</taxon>
        <taxon>Tylenchina</taxon>
        <taxon>Panagrolaimomorpha</taxon>
        <taxon>Strongyloidoidea</taxon>
        <taxon>Alloionematidae</taxon>
        <taxon>Rhabditophanes</taxon>
    </lineage>
</organism>
<reference evidence="2" key="1">
    <citation type="submission" date="2016-11" db="UniProtKB">
        <authorList>
            <consortium name="WormBaseParasite"/>
        </authorList>
    </citation>
    <scope>IDENTIFICATION</scope>
    <source>
        <strain evidence="2">KR3021</strain>
    </source>
</reference>
<proteinExistence type="predicted"/>
<evidence type="ECO:0000313" key="1">
    <source>
        <dbReference type="Proteomes" id="UP000095286"/>
    </source>
</evidence>
<evidence type="ECO:0000313" key="2">
    <source>
        <dbReference type="WBParaSite" id="RSKR_0001031950.1"/>
    </source>
</evidence>
<accession>A0AC35UFC5</accession>